<accession>A0ABU9GD74</accession>
<evidence type="ECO:0000313" key="2">
    <source>
        <dbReference type="EMBL" id="MEL0616046.1"/>
    </source>
</evidence>
<reference evidence="2 3" key="1">
    <citation type="submission" date="2024-02" db="EMBL/GenBank/DDBJ databases">
        <title>Bacteria isolated from the canopy kelp, Nereocystis luetkeana.</title>
        <authorList>
            <person name="Pfister C.A."/>
            <person name="Younker I.T."/>
            <person name="Light S.H."/>
        </authorList>
    </citation>
    <scope>NUCLEOTIDE SEQUENCE [LARGE SCALE GENOMIC DNA]</scope>
    <source>
        <strain evidence="2 3">TI.5.07</strain>
    </source>
</reference>
<name>A0ABU9GD74_COBMA</name>
<organism evidence="2 3">
    <name type="scientific">Cobetia marina</name>
    <name type="common">Deleya marina</name>
    <dbReference type="NCBI Taxonomy" id="28258"/>
    <lineage>
        <taxon>Bacteria</taxon>
        <taxon>Pseudomonadati</taxon>
        <taxon>Pseudomonadota</taxon>
        <taxon>Gammaproteobacteria</taxon>
        <taxon>Oceanospirillales</taxon>
        <taxon>Halomonadaceae</taxon>
        <taxon>Cobetia</taxon>
    </lineage>
</organism>
<keyword evidence="3" id="KW-1185">Reference proteome</keyword>
<gene>
    <name evidence="2" type="ORF">V6243_04315</name>
</gene>
<evidence type="ECO:0000256" key="1">
    <source>
        <dbReference type="SAM" id="MobiDB-lite"/>
    </source>
</evidence>
<comment type="caution">
    <text evidence="2">The sequence shown here is derived from an EMBL/GenBank/DDBJ whole genome shotgun (WGS) entry which is preliminary data.</text>
</comment>
<dbReference type="EMBL" id="JBAKAP010000003">
    <property type="protein sequence ID" value="MEL0616046.1"/>
    <property type="molecule type" value="Genomic_DNA"/>
</dbReference>
<dbReference type="RefSeq" id="WP_341541964.1">
    <property type="nucleotide sequence ID" value="NZ_JBAKAP010000003.1"/>
</dbReference>
<evidence type="ECO:0000313" key="3">
    <source>
        <dbReference type="Proteomes" id="UP001378242"/>
    </source>
</evidence>
<feature type="region of interest" description="Disordered" evidence="1">
    <location>
        <begin position="1"/>
        <end position="25"/>
    </location>
</feature>
<proteinExistence type="predicted"/>
<sequence length="143" mass="15836">MPVQAPASRHTANTETATLPITPPDTLHVSSPAERQAEASMTLDSLSRALQQGMVPVVEVMSLDGIYKVRIHHCHGISDLTRLDGKALWFKGTGEIRDLMRSRGISHGVLTWADQWGDEMIGMVSRSLTQEELLAWGTRICFR</sequence>
<dbReference type="Proteomes" id="UP001378242">
    <property type="component" value="Unassembled WGS sequence"/>
</dbReference>
<protein>
    <submittedName>
        <fullName evidence="2">Uncharacterized protein</fullName>
    </submittedName>
</protein>
<feature type="compositionally biased region" description="Polar residues" evidence="1">
    <location>
        <begin position="10"/>
        <end position="19"/>
    </location>
</feature>